<evidence type="ECO:0000256" key="1">
    <source>
        <dbReference type="ARBA" id="ARBA00023002"/>
    </source>
</evidence>
<dbReference type="GeneID" id="93841476"/>
<reference evidence="4 5" key="1">
    <citation type="submission" date="2020-08" db="EMBL/GenBank/DDBJ databases">
        <title>Sequencing the genomes of 1000 actinobacteria strains.</title>
        <authorList>
            <person name="Klenk H.-P."/>
        </authorList>
    </citation>
    <scope>NUCLEOTIDE SEQUENCE [LARGE SCALE GENOMIC DNA]</scope>
    <source>
        <strain evidence="4 5">DSM 40129</strain>
    </source>
</reference>
<dbReference type="InterPro" id="IPR050223">
    <property type="entry name" value="D-isomer_2-hydroxyacid_DH"/>
</dbReference>
<dbReference type="AlphaFoldDB" id="A0AA89QDY0"/>
<dbReference type="RefSeq" id="WP_184850283.1">
    <property type="nucleotide sequence ID" value="NZ_BAABFE010000022.1"/>
</dbReference>
<evidence type="ECO:0000313" key="4">
    <source>
        <dbReference type="EMBL" id="MBB5814025.1"/>
    </source>
</evidence>
<dbReference type="InterPro" id="IPR036291">
    <property type="entry name" value="NAD(P)-bd_dom_sf"/>
</dbReference>
<gene>
    <name evidence="4" type="ORF">HNR72_005053</name>
</gene>
<dbReference type="GO" id="GO:0005829">
    <property type="term" value="C:cytosol"/>
    <property type="evidence" value="ECO:0007669"/>
    <property type="project" value="TreeGrafter"/>
</dbReference>
<dbReference type="FunFam" id="3.40.50.720:FF:000593">
    <property type="entry name" value="Dihydrofolate reductase"/>
    <property type="match status" value="1"/>
</dbReference>
<proteinExistence type="predicted"/>
<dbReference type="InterPro" id="IPR029753">
    <property type="entry name" value="D-isomer_DH_CS"/>
</dbReference>
<comment type="caution">
    <text evidence="4">The sequence shown here is derived from an EMBL/GenBank/DDBJ whole genome shotgun (WGS) entry which is preliminary data.</text>
</comment>
<dbReference type="EMBL" id="JACHLX010000001">
    <property type="protein sequence ID" value="MBB5814025.1"/>
    <property type="molecule type" value="Genomic_DNA"/>
</dbReference>
<evidence type="ECO:0000259" key="3">
    <source>
        <dbReference type="Pfam" id="PF02826"/>
    </source>
</evidence>
<feature type="domain" description="D-isomer specific 2-hydroxyacid dehydrogenase NAD-binding" evidence="3">
    <location>
        <begin position="105"/>
        <end position="277"/>
    </location>
</feature>
<dbReference type="GO" id="GO:0030267">
    <property type="term" value="F:glyoxylate reductase (NADPH) activity"/>
    <property type="evidence" value="ECO:0007669"/>
    <property type="project" value="TreeGrafter"/>
</dbReference>
<keyword evidence="2" id="KW-0520">NAD</keyword>
<dbReference type="Proteomes" id="UP000579531">
    <property type="component" value="Unassembled WGS sequence"/>
</dbReference>
<dbReference type="PROSITE" id="PS00671">
    <property type="entry name" value="D_2_HYDROXYACID_DH_3"/>
    <property type="match status" value="1"/>
</dbReference>
<accession>A0AA89QDY0</accession>
<dbReference type="Pfam" id="PF02826">
    <property type="entry name" value="2-Hacid_dh_C"/>
    <property type="match status" value="1"/>
</dbReference>
<organism evidence="4 5">
    <name type="scientific">Streptomyces collinus</name>
    <dbReference type="NCBI Taxonomy" id="42684"/>
    <lineage>
        <taxon>Bacteria</taxon>
        <taxon>Bacillati</taxon>
        <taxon>Actinomycetota</taxon>
        <taxon>Actinomycetes</taxon>
        <taxon>Kitasatosporales</taxon>
        <taxon>Streptomycetaceae</taxon>
        <taxon>Streptomyces</taxon>
    </lineage>
</organism>
<dbReference type="GO" id="GO:0051287">
    <property type="term" value="F:NAD binding"/>
    <property type="evidence" value="ECO:0007669"/>
    <property type="project" value="InterPro"/>
</dbReference>
<dbReference type="PANTHER" id="PTHR10996">
    <property type="entry name" value="2-HYDROXYACID DEHYDROGENASE-RELATED"/>
    <property type="match status" value="1"/>
</dbReference>
<sequence length="316" mass="34033">MTADVWLPIPPDEIDGLPEGPEYRFWNGGEDFPADPADCAFYVVPYMKPSPLCVRPMGRMSNVRVVQTLSAGIDHVEPGLGHLPAGVRLCNARGVHEASTGELTLALILASLRGIPDFVRAQDRGEWLGGFRPALADKNVLIVGYGSIGEAIEDRLVPFEVARVARVARSERTTARGPVHPLTELPALLPEADVVILSTPLNETTRGLAGADFLSRMKDGALLVNVARGPVVDTKALLAELETGRITAALDVTDPEPPAREHPLWRAPGVLISPHVGGPTSAFLPRAKRLLVDQLNRYVNREPLRNVILTTGASTD</sequence>
<keyword evidence="5" id="KW-1185">Reference proteome</keyword>
<dbReference type="SUPFAM" id="SSF51735">
    <property type="entry name" value="NAD(P)-binding Rossmann-fold domains"/>
    <property type="match status" value="1"/>
</dbReference>
<dbReference type="CDD" id="cd12166">
    <property type="entry name" value="2-Hacid_dh_7"/>
    <property type="match status" value="1"/>
</dbReference>
<evidence type="ECO:0000256" key="2">
    <source>
        <dbReference type="ARBA" id="ARBA00023027"/>
    </source>
</evidence>
<dbReference type="InterPro" id="IPR006140">
    <property type="entry name" value="D-isomer_DH_NAD-bd"/>
</dbReference>
<protein>
    <submittedName>
        <fullName evidence="4">Phosphoglycerate dehydrogenase-like enzyme</fullName>
    </submittedName>
</protein>
<dbReference type="Gene3D" id="3.40.50.720">
    <property type="entry name" value="NAD(P)-binding Rossmann-like Domain"/>
    <property type="match status" value="2"/>
</dbReference>
<keyword evidence="1" id="KW-0560">Oxidoreductase</keyword>
<name>A0AA89QDY0_STRCU</name>
<dbReference type="PANTHER" id="PTHR10996:SF178">
    <property type="entry name" value="2-HYDROXYACID DEHYDROGENASE YGL185C-RELATED"/>
    <property type="match status" value="1"/>
</dbReference>
<dbReference type="GO" id="GO:0016618">
    <property type="term" value="F:hydroxypyruvate reductase [NAD(P)H] activity"/>
    <property type="evidence" value="ECO:0007669"/>
    <property type="project" value="TreeGrafter"/>
</dbReference>
<evidence type="ECO:0000313" key="5">
    <source>
        <dbReference type="Proteomes" id="UP000579531"/>
    </source>
</evidence>